<accession>A0A3A1YUT0</accession>
<gene>
    <name evidence="2" type="ORF">CKF58_01555</name>
</gene>
<evidence type="ECO:0000313" key="3">
    <source>
        <dbReference type="Proteomes" id="UP000265916"/>
    </source>
</evidence>
<name>A0A3A1YUT0_9GAMM</name>
<feature type="region of interest" description="Disordered" evidence="1">
    <location>
        <begin position="102"/>
        <end position="139"/>
    </location>
</feature>
<keyword evidence="3" id="KW-1185">Reference proteome</keyword>
<dbReference type="Proteomes" id="UP000265916">
    <property type="component" value="Unassembled WGS sequence"/>
</dbReference>
<dbReference type="RefSeq" id="WP_222987655.1">
    <property type="nucleotide sequence ID" value="NZ_NRJG01000025.1"/>
</dbReference>
<feature type="non-terminal residue" evidence="2">
    <location>
        <position position="1"/>
    </location>
</feature>
<evidence type="ECO:0000313" key="2">
    <source>
        <dbReference type="EMBL" id="RIY39827.1"/>
    </source>
</evidence>
<protein>
    <submittedName>
        <fullName evidence="2">Uncharacterized protein</fullName>
    </submittedName>
</protein>
<feature type="compositionally biased region" description="Polar residues" evidence="1">
    <location>
        <begin position="127"/>
        <end position="139"/>
    </location>
</feature>
<dbReference type="EMBL" id="NRJG01000025">
    <property type="protein sequence ID" value="RIY39827.1"/>
    <property type="molecule type" value="Genomic_DNA"/>
</dbReference>
<dbReference type="AlphaFoldDB" id="A0A3A1YUT0"/>
<proteinExistence type="predicted"/>
<comment type="caution">
    <text evidence="2">The sequence shown here is derived from an EMBL/GenBank/DDBJ whole genome shotgun (WGS) entry which is preliminary data.</text>
</comment>
<feature type="compositionally biased region" description="Low complexity" evidence="1">
    <location>
        <begin position="108"/>
        <end position="126"/>
    </location>
</feature>
<evidence type="ECO:0000256" key="1">
    <source>
        <dbReference type="SAM" id="MobiDB-lite"/>
    </source>
</evidence>
<reference evidence="2 3" key="1">
    <citation type="submission" date="2017-08" db="EMBL/GenBank/DDBJ databases">
        <title>Reclassification of Bisgaard taxon 37 and 44.</title>
        <authorList>
            <person name="Christensen H."/>
        </authorList>
    </citation>
    <scope>NUCLEOTIDE SEQUENCE [LARGE SCALE GENOMIC DNA]</scope>
    <source>
        <strain evidence="2 3">111</strain>
    </source>
</reference>
<sequence>IFGVQLPLPERKIKVFRKLGKKYAYLKGNYKSVNGKPGREDDICLGRLTPCGKGIYANKKYYELYNLEAPADLDTKTRSMVAMIDPRFPDFHIELPELNAEAKETKSSKTTKAIKSTKAAKSTPSTRNKSVKAQTPTEYSSEIARENLHSTMQAELATIIKTHFTENAELILSLAEYLGTNNNSLADYQEWAQEQQLDEKLQVCELDIHKLLESITHEKILSFMYDWIKIHEVNELVTYDLNLNSLRDNKVTKLEYSFNAERES</sequence>
<organism evidence="2 3">
    <name type="scientific">Psittacicella hinzii</name>
    <dbReference type="NCBI Taxonomy" id="2028575"/>
    <lineage>
        <taxon>Bacteria</taxon>
        <taxon>Pseudomonadati</taxon>
        <taxon>Pseudomonadota</taxon>
        <taxon>Gammaproteobacteria</taxon>
        <taxon>Pasteurellales</taxon>
        <taxon>Psittacicellaceae</taxon>
        <taxon>Psittacicella</taxon>
    </lineage>
</organism>